<reference evidence="13" key="1">
    <citation type="submission" date="2018-12" db="EMBL/GenBank/DDBJ databases">
        <authorList>
            <person name="Yazar S."/>
        </authorList>
    </citation>
    <scope>NUCLEOTIDE SEQUENCE [LARGE SCALE GENOMIC DNA]</scope>
</reference>
<keyword evidence="6 11" id="KW-0808">Transferase</keyword>
<dbReference type="AlphaFoldDB" id="A0A4X2KAJ9"/>
<dbReference type="GO" id="GO:0006506">
    <property type="term" value="P:GPI anchor biosynthetic process"/>
    <property type="evidence" value="ECO:0007669"/>
    <property type="project" value="UniProtKB-UniPathway"/>
</dbReference>
<protein>
    <recommendedName>
        <fullName evidence="11">GPI mannosyltransferase 2</fullName>
        <ecNumber evidence="11">2.4.1.-</ecNumber>
    </recommendedName>
</protein>
<dbReference type="GeneID" id="114045048"/>
<evidence type="ECO:0000256" key="9">
    <source>
        <dbReference type="ARBA" id="ARBA00022989"/>
    </source>
</evidence>
<dbReference type="GeneTree" id="ENSGT00390000013174"/>
<dbReference type="CTD" id="55650"/>
<dbReference type="STRING" id="29139.ENSVURP00010008974"/>
<dbReference type="Proteomes" id="UP000314987">
    <property type="component" value="Unassembled WGS sequence"/>
</dbReference>
<dbReference type="RefSeq" id="XP_027720656.1">
    <property type="nucleotide sequence ID" value="XM_027864855.1"/>
</dbReference>
<comment type="pathway">
    <text evidence="2 11">Glycolipid biosynthesis; glycosylphosphatidylinositol-anchor biosynthesis.</text>
</comment>
<comment type="similarity">
    <text evidence="3 11">Belongs to the PIGV family.</text>
</comment>
<evidence type="ECO:0000256" key="1">
    <source>
        <dbReference type="ARBA" id="ARBA00004477"/>
    </source>
</evidence>
<feature type="transmembrane region" description="Helical" evidence="11">
    <location>
        <begin position="477"/>
        <end position="498"/>
    </location>
</feature>
<dbReference type="RefSeq" id="XP_027720653.1">
    <property type="nucleotide sequence ID" value="XM_027864852.1"/>
</dbReference>
<reference evidence="12" key="3">
    <citation type="submission" date="2025-09" db="UniProtKB">
        <authorList>
            <consortium name="Ensembl"/>
        </authorList>
    </citation>
    <scope>IDENTIFICATION</scope>
</reference>
<dbReference type="UniPathway" id="UPA00196"/>
<feature type="transmembrane region" description="Helical" evidence="11">
    <location>
        <begin position="385"/>
        <end position="405"/>
    </location>
</feature>
<dbReference type="EC" id="2.4.1.-" evidence="11"/>
<name>A0A4X2KAJ9_VOMUR</name>
<organism evidence="12 13">
    <name type="scientific">Vombatus ursinus</name>
    <name type="common">Common wombat</name>
    <dbReference type="NCBI Taxonomy" id="29139"/>
    <lineage>
        <taxon>Eukaryota</taxon>
        <taxon>Metazoa</taxon>
        <taxon>Chordata</taxon>
        <taxon>Craniata</taxon>
        <taxon>Vertebrata</taxon>
        <taxon>Euteleostomi</taxon>
        <taxon>Mammalia</taxon>
        <taxon>Metatheria</taxon>
        <taxon>Diprotodontia</taxon>
        <taxon>Vombatidae</taxon>
        <taxon>Vombatus</taxon>
    </lineage>
</organism>
<evidence type="ECO:0000256" key="6">
    <source>
        <dbReference type="ARBA" id="ARBA00022679"/>
    </source>
</evidence>
<evidence type="ECO:0000256" key="7">
    <source>
        <dbReference type="ARBA" id="ARBA00022692"/>
    </source>
</evidence>
<keyword evidence="5 11" id="KW-0328">Glycosyltransferase</keyword>
<evidence type="ECO:0000256" key="5">
    <source>
        <dbReference type="ARBA" id="ARBA00022676"/>
    </source>
</evidence>
<keyword evidence="10 11" id="KW-0472">Membrane</keyword>
<keyword evidence="7 11" id="KW-0812">Transmembrane</keyword>
<evidence type="ECO:0000256" key="2">
    <source>
        <dbReference type="ARBA" id="ARBA00004687"/>
    </source>
</evidence>
<dbReference type="GO" id="GO:0004376">
    <property type="term" value="F:GPI mannosyltransferase activity"/>
    <property type="evidence" value="ECO:0007669"/>
    <property type="project" value="InterPro"/>
</dbReference>
<dbReference type="Ensembl" id="ENSVURT00010010180.1">
    <property type="protein sequence ID" value="ENSVURP00010008974.1"/>
    <property type="gene ID" value="ENSVURG00010006946.1"/>
</dbReference>
<proteinExistence type="inferred from homology"/>
<evidence type="ECO:0000256" key="4">
    <source>
        <dbReference type="ARBA" id="ARBA00022502"/>
    </source>
</evidence>
<evidence type="ECO:0000313" key="13">
    <source>
        <dbReference type="Proteomes" id="UP000314987"/>
    </source>
</evidence>
<keyword evidence="8 11" id="KW-0256">Endoplasmic reticulum</keyword>
<gene>
    <name evidence="12" type="primary">PIGV</name>
</gene>
<evidence type="ECO:0000313" key="12">
    <source>
        <dbReference type="Ensembl" id="ENSVURP00010008974.1"/>
    </source>
</evidence>
<comment type="caution">
    <text evidence="11">Lacks conserved residue(s) required for the propagation of feature annotation.</text>
</comment>
<dbReference type="GO" id="GO:0000009">
    <property type="term" value="F:alpha-1,6-mannosyltransferase activity"/>
    <property type="evidence" value="ECO:0007669"/>
    <property type="project" value="Ensembl"/>
</dbReference>
<dbReference type="InterPro" id="IPR007315">
    <property type="entry name" value="PIG-V/Gpi18"/>
</dbReference>
<dbReference type="PANTHER" id="PTHR12468">
    <property type="entry name" value="GPI MANNOSYLTRANSFERASE 2"/>
    <property type="match status" value="1"/>
</dbReference>
<dbReference type="RefSeq" id="XP_027720655.1">
    <property type="nucleotide sequence ID" value="XM_027864854.1"/>
</dbReference>
<evidence type="ECO:0000256" key="3">
    <source>
        <dbReference type="ARBA" id="ARBA00008698"/>
    </source>
</evidence>
<feature type="transmembrane region" description="Helical" evidence="11">
    <location>
        <begin position="148"/>
        <end position="169"/>
    </location>
</feature>
<dbReference type="OMA" id="GALFIWC"/>
<evidence type="ECO:0000256" key="8">
    <source>
        <dbReference type="ARBA" id="ARBA00022824"/>
    </source>
</evidence>
<feature type="transmembrane region" description="Helical" evidence="11">
    <location>
        <begin position="332"/>
        <end position="350"/>
    </location>
</feature>
<keyword evidence="13" id="KW-1185">Reference proteome</keyword>
<dbReference type="PANTHER" id="PTHR12468:SF2">
    <property type="entry name" value="GPI MANNOSYLTRANSFERASE 2"/>
    <property type="match status" value="1"/>
</dbReference>
<dbReference type="GO" id="GO:0005789">
    <property type="term" value="C:endoplasmic reticulum membrane"/>
    <property type="evidence" value="ECO:0007669"/>
    <property type="project" value="UniProtKB-SubCell"/>
</dbReference>
<evidence type="ECO:0000256" key="11">
    <source>
        <dbReference type="RuleBase" id="RU363112"/>
    </source>
</evidence>
<keyword evidence="9 11" id="KW-1133">Transmembrane helix</keyword>
<feature type="transmembrane region" description="Helical" evidence="11">
    <location>
        <begin position="116"/>
        <end position="136"/>
    </location>
</feature>
<comment type="subcellular location">
    <subcellularLocation>
        <location evidence="1 11">Endoplasmic reticulum membrane</location>
        <topology evidence="1 11">Multi-pass membrane protein</topology>
    </subcellularLocation>
</comment>
<accession>A0A4X2KAJ9</accession>
<feature type="transmembrane region" description="Helical" evidence="11">
    <location>
        <begin position="241"/>
        <end position="264"/>
    </location>
</feature>
<evidence type="ECO:0000256" key="10">
    <source>
        <dbReference type="ARBA" id="ARBA00023136"/>
    </source>
</evidence>
<sequence>MQLGEPSQREVLRFAVVCRSLTLLLQALFNTLIPDHAADAFSPPCLVPAGLGDRLVEWLLGGLSRWDAEHFLFIAEHGYIYEHSFAFFPGFPLALRAGAELLLWPLQGLLTLHSRLLLTVSLLNGLCSVLAALALYQLGCLVLRCRRLAFLSALLFCLSPANVFLASGYSESLFALLVFRAMSQLERGRSGWSTLFFALATGVRSNGIINAGFLLHAQCRDFLSFPSPGSLRGALQRLPRLVAFLLLVSLGVGLPFALFQLYAYSQFCQPHLPRLIPEPFVQLAKDKGYRVPAGDQPSWCTWRLPLIYTYVQDVYWNVGFLRYFELRQVPNFLLAGPVAMLGAWAAWTYVTANLQHCLTLGLLRSKGRGDKKPGKPPSGFHSPQVFVYVAHSTALLLFGALFMHVQVLTRFLGSSTPIVYWFPAHLLQDWEPLLWTQETVPGKAPVVCSLLGQGAPKNPIWRLLCKWRSCSGITRAILGYFLSYWLLGLLLHCNFLPWT</sequence>
<keyword evidence="4 11" id="KW-0337">GPI-anchor biosynthesis</keyword>
<dbReference type="RefSeq" id="XP_027720654.1">
    <property type="nucleotide sequence ID" value="XM_027864853.1"/>
</dbReference>
<dbReference type="GO" id="GO:0031501">
    <property type="term" value="C:mannosyltransferase complex"/>
    <property type="evidence" value="ECO:0007669"/>
    <property type="project" value="TreeGrafter"/>
</dbReference>
<reference evidence="12" key="2">
    <citation type="submission" date="2025-08" db="UniProtKB">
        <authorList>
            <consortium name="Ensembl"/>
        </authorList>
    </citation>
    <scope>IDENTIFICATION</scope>
</reference>
<comment type="function">
    <text evidence="11">Mannosyltransferase involved in glycosylphosphatidylinositol-anchor biosynthesis.</text>
</comment>
<dbReference type="Pfam" id="PF04188">
    <property type="entry name" value="Mannosyl_trans2"/>
    <property type="match status" value="1"/>
</dbReference>
<dbReference type="OrthoDB" id="10252502at2759"/>